<comment type="caution">
    <text evidence="1">The sequence shown here is derived from an EMBL/GenBank/DDBJ whole genome shotgun (WGS) entry which is preliminary data.</text>
</comment>
<evidence type="ECO:0000313" key="1">
    <source>
        <dbReference type="EMBL" id="KAK9832571.1"/>
    </source>
</evidence>
<sequence>MSEQRRPTKATAKHNHEELQLVFSIHYACLSKIEKGVKQPLAAGPLVITGVDHAEGPAVLLRVASTAWQCDKTLVSLTADGSTYIFAMCSDQLFYSLQLPEGTAEVDKAKLRAIVAQCTCHKPAGSLSPQDQHLVVEEVTENLLQEDLRALVQDQILDPDRDQGMGAGHSTADSLRASRAFQGPSSEGCQRTKVRAVTSDATLWVSASAGTFTDICSRVADGIIRNLWHLHNYGRRLQSLEHEVWRGALWEICWVSAQSSNQIFDAMQQAAVQIAPAGSPQICSLTPLENCMQPSPPEASPPSSAHQACNPMMPDAALAKAGVEAVAHRIARRTAKRLSQLHIAAKPSAGRRQQPPAPCGKKACLPGQQPERAQAMTHDVTDPQADGQEVKCRGKPWATPQRALPQARPVSKLGKCKSAAGWPVAMFFVRLPP</sequence>
<organism evidence="1 2">
    <name type="scientific">Apatococcus fuscideae</name>
    <dbReference type="NCBI Taxonomy" id="2026836"/>
    <lineage>
        <taxon>Eukaryota</taxon>
        <taxon>Viridiplantae</taxon>
        <taxon>Chlorophyta</taxon>
        <taxon>core chlorophytes</taxon>
        <taxon>Trebouxiophyceae</taxon>
        <taxon>Chlorellales</taxon>
        <taxon>Chlorellaceae</taxon>
        <taxon>Apatococcus</taxon>
    </lineage>
</organism>
<keyword evidence="2" id="KW-1185">Reference proteome</keyword>
<accession>A0AAW1RGZ1</accession>
<reference evidence="1 2" key="1">
    <citation type="journal article" date="2024" name="Nat. Commun.">
        <title>Phylogenomics reveals the evolutionary origins of lichenization in chlorophyte algae.</title>
        <authorList>
            <person name="Puginier C."/>
            <person name="Libourel C."/>
            <person name="Otte J."/>
            <person name="Skaloud P."/>
            <person name="Haon M."/>
            <person name="Grisel S."/>
            <person name="Petersen M."/>
            <person name="Berrin J.G."/>
            <person name="Delaux P.M."/>
            <person name="Dal Grande F."/>
            <person name="Keller J."/>
        </authorList>
    </citation>
    <scope>NUCLEOTIDE SEQUENCE [LARGE SCALE GENOMIC DNA]</scope>
    <source>
        <strain evidence="1 2">SAG 2523</strain>
    </source>
</reference>
<dbReference type="EMBL" id="JALJOV010002234">
    <property type="protein sequence ID" value="KAK9832571.1"/>
    <property type="molecule type" value="Genomic_DNA"/>
</dbReference>
<dbReference type="AlphaFoldDB" id="A0AAW1RGZ1"/>
<protein>
    <submittedName>
        <fullName evidence="1">Uncharacterized protein</fullName>
    </submittedName>
</protein>
<evidence type="ECO:0000313" key="2">
    <source>
        <dbReference type="Proteomes" id="UP001485043"/>
    </source>
</evidence>
<proteinExistence type="predicted"/>
<name>A0AAW1RGZ1_9CHLO</name>
<dbReference type="Proteomes" id="UP001485043">
    <property type="component" value="Unassembled WGS sequence"/>
</dbReference>
<gene>
    <name evidence="1" type="ORF">WJX84_007530</name>
</gene>
<feature type="non-terminal residue" evidence="1">
    <location>
        <position position="433"/>
    </location>
</feature>